<feature type="transmembrane region" description="Helical" evidence="1">
    <location>
        <begin position="41"/>
        <end position="60"/>
    </location>
</feature>
<proteinExistence type="predicted"/>
<dbReference type="AlphaFoldDB" id="A0A6N3GUV4"/>
<dbReference type="PROSITE" id="PS51257">
    <property type="entry name" value="PROKAR_LIPOPROTEIN"/>
    <property type="match status" value="1"/>
</dbReference>
<name>A0A6N3GUV4_EUBLI</name>
<evidence type="ECO:0000313" key="2">
    <source>
        <dbReference type="EMBL" id="VYU68647.1"/>
    </source>
</evidence>
<gene>
    <name evidence="2" type="ORF">ELLFYP34_00758</name>
</gene>
<dbReference type="EMBL" id="CACRTR010000023">
    <property type="protein sequence ID" value="VYU68647.1"/>
    <property type="molecule type" value="Genomic_DNA"/>
</dbReference>
<keyword evidence="1" id="KW-0472">Membrane</keyword>
<evidence type="ECO:0000256" key="1">
    <source>
        <dbReference type="SAM" id="Phobius"/>
    </source>
</evidence>
<organism evidence="2">
    <name type="scientific">Eubacterium limosum</name>
    <dbReference type="NCBI Taxonomy" id="1736"/>
    <lineage>
        <taxon>Bacteria</taxon>
        <taxon>Bacillati</taxon>
        <taxon>Bacillota</taxon>
        <taxon>Clostridia</taxon>
        <taxon>Eubacteriales</taxon>
        <taxon>Eubacteriaceae</taxon>
        <taxon>Eubacterium</taxon>
    </lineage>
</organism>
<keyword evidence="1" id="KW-1133">Transmembrane helix</keyword>
<protein>
    <recommendedName>
        <fullName evidence="3">Lipoprotein</fullName>
    </recommendedName>
</protein>
<sequence length="117" mass="11932">MKIAKLVTGILSIVLSVFVLFQSCAAGLGNTLAENGEVGGSGGFIVAVFLLVSGIVAVATRKGSKGGSIACAIIYVLGSVLGFATAGSYGDLYIWAVLCFILAVMHIVSIVMMRSSK</sequence>
<reference evidence="2" key="1">
    <citation type="submission" date="2019-11" db="EMBL/GenBank/DDBJ databases">
        <authorList>
            <person name="Feng L."/>
        </authorList>
    </citation>
    <scope>NUCLEOTIDE SEQUENCE</scope>
    <source>
        <strain evidence="2">ElimosumLFYP34</strain>
    </source>
</reference>
<feature type="transmembrane region" description="Helical" evidence="1">
    <location>
        <begin position="92"/>
        <end position="113"/>
    </location>
</feature>
<keyword evidence="1" id="KW-0812">Transmembrane</keyword>
<accession>A0A6N3GUV4</accession>
<evidence type="ECO:0008006" key="3">
    <source>
        <dbReference type="Google" id="ProtNLM"/>
    </source>
</evidence>
<feature type="transmembrane region" description="Helical" evidence="1">
    <location>
        <begin position="67"/>
        <end position="86"/>
    </location>
</feature>